<dbReference type="GO" id="GO:0006313">
    <property type="term" value="P:DNA transposition"/>
    <property type="evidence" value="ECO:0007669"/>
    <property type="project" value="InterPro"/>
</dbReference>
<dbReference type="InterPro" id="IPR048004">
    <property type="entry name" value="IS1249_transpos"/>
</dbReference>
<dbReference type="GO" id="GO:0004803">
    <property type="term" value="F:transposase activity"/>
    <property type="evidence" value="ECO:0007669"/>
    <property type="project" value="InterPro"/>
</dbReference>
<dbReference type="GO" id="GO:0003677">
    <property type="term" value="F:DNA binding"/>
    <property type="evidence" value="ECO:0007669"/>
    <property type="project" value="UniProtKB-KW"/>
</dbReference>
<evidence type="ECO:0000256" key="5">
    <source>
        <dbReference type="ARBA" id="ARBA00023172"/>
    </source>
</evidence>
<evidence type="ECO:0000313" key="9">
    <source>
        <dbReference type="Proteomes" id="UP000636394"/>
    </source>
</evidence>
<protein>
    <submittedName>
        <fullName evidence="8">IS1249 family transposase</fullName>
    </submittedName>
</protein>
<organism evidence="8 10">
    <name type="scientific">Xiamenia xianingshaonis</name>
    <dbReference type="NCBI Taxonomy" id="2682776"/>
    <lineage>
        <taxon>Bacteria</taxon>
        <taxon>Bacillati</taxon>
        <taxon>Actinomycetota</taxon>
        <taxon>Coriobacteriia</taxon>
        <taxon>Eggerthellales</taxon>
        <taxon>Eggerthellaceae</taxon>
        <taxon>Xiamenia</taxon>
    </lineage>
</organism>
<reference evidence="8" key="2">
    <citation type="submission" date="2021-04" db="EMBL/GenBank/DDBJ databases">
        <title>Novel species in family Eggerthellaceae.</title>
        <authorList>
            <person name="Zhang G."/>
        </authorList>
    </citation>
    <scope>NUCLEOTIDE SEQUENCE</scope>
    <source>
        <strain evidence="8">Zg-886</strain>
    </source>
</reference>
<keyword evidence="5" id="KW-0233">DNA recombination</keyword>
<dbReference type="KEGG" id="ebz:J7S26_08490"/>
<dbReference type="Proteomes" id="UP000671910">
    <property type="component" value="Chromosome"/>
</dbReference>
<dbReference type="EMBL" id="CP072829">
    <property type="protein sequence ID" value="QTU84362.1"/>
    <property type="molecule type" value="Genomic_DNA"/>
</dbReference>
<evidence type="ECO:0000256" key="1">
    <source>
        <dbReference type="ARBA" id="ARBA00002190"/>
    </source>
</evidence>
<dbReference type="EMBL" id="CP072829">
    <property type="protein sequence ID" value="QTU84004.1"/>
    <property type="molecule type" value="Genomic_DNA"/>
</dbReference>
<evidence type="ECO:0000313" key="8">
    <source>
        <dbReference type="EMBL" id="QTU84362.1"/>
    </source>
</evidence>
<gene>
    <name evidence="6" type="ORF">GMI68_09940</name>
    <name evidence="7" type="ORF">J7S26_06460</name>
    <name evidence="8" type="ORF">J7S26_08490</name>
</gene>
<evidence type="ECO:0000313" key="6">
    <source>
        <dbReference type="EMBL" id="NHM15059.1"/>
    </source>
</evidence>
<evidence type="ECO:0000313" key="7">
    <source>
        <dbReference type="EMBL" id="QTU84004.1"/>
    </source>
</evidence>
<dbReference type="Proteomes" id="UP000636394">
    <property type="component" value="Unassembled WGS sequence"/>
</dbReference>
<keyword evidence="3" id="KW-0815">Transposition</keyword>
<dbReference type="EMBL" id="WPCR01000037">
    <property type="protein sequence ID" value="NHM15059.1"/>
    <property type="molecule type" value="Genomic_DNA"/>
</dbReference>
<dbReference type="KEGG" id="ebz:J7S26_06460"/>
<evidence type="ECO:0000256" key="4">
    <source>
        <dbReference type="ARBA" id="ARBA00023125"/>
    </source>
</evidence>
<reference evidence="6 9" key="1">
    <citation type="submission" date="2019-11" db="EMBL/GenBank/DDBJ databases">
        <title>Eggerthellaceae novel genus isolated from the rectal contents of marmort.</title>
        <authorList>
            <person name="Zhang G."/>
        </authorList>
    </citation>
    <scope>NUCLEOTIDE SEQUENCE [LARGE SCALE GENOMIC DNA]</scope>
    <source>
        <strain evidence="6">Zg-886</strain>
        <strain evidence="9">zg-886</strain>
    </source>
</reference>
<dbReference type="AlphaFoldDB" id="A0A9E6MQ57"/>
<keyword evidence="4" id="KW-0238">DNA-binding</keyword>
<dbReference type="Pfam" id="PF00872">
    <property type="entry name" value="Transposase_mut"/>
    <property type="match status" value="1"/>
</dbReference>
<dbReference type="InterPro" id="IPR001207">
    <property type="entry name" value="Transposase_mutator"/>
</dbReference>
<proteinExistence type="inferred from homology"/>
<dbReference type="NCBIfam" id="NF033544">
    <property type="entry name" value="transpos_IS1249"/>
    <property type="match status" value="1"/>
</dbReference>
<name>A0A9E6MQ57_9ACTN</name>
<dbReference type="RefSeq" id="WP_166340576.1">
    <property type="nucleotide sequence ID" value="NZ_CP072829.1"/>
</dbReference>
<comment type="function">
    <text evidence="1">Required for the transposition of the insertion element.</text>
</comment>
<evidence type="ECO:0000256" key="3">
    <source>
        <dbReference type="ARBA" id="ARBA00022578"/>
    </source>
</evidence>
<evidence type="ECO:0000256" key="2">
    <source>
        <dbReference type="ARBA" id="ARBA00010961"/>
    </source>
</evidence>
<keyword evidence="9" id="KW-1185">Reference proteome</keyword>
<accession>A0A9E6MQ57</accession>
<evidence type="ECO:0000313" key="10">
    <source>
        <dbReference type="Proteomes" id="UP000671910"/>
    </source>
</evidence>
<sequence length="372" mass="42565">MSISKCSICGSKMSKNGFTKAGRQRWRCALCGGSSVRRNDTTARWLKAFVGWLLGKFAQSELGMAARTFRDKTSAFWRIWPILPVCDEVHHVIYMDGIWLVRNKAVILIALAERHVVGCHLAKSENSKDWGCLMQRIAPPDVLVCDGAGGIGKAMRAFWPNTRMQRCTFHAFCQVKRCTTARPKTQAGVDLYAVAKDLMHVKTSTEAAVWMARFQRWCTDYEEFLKERSEADRRKHKHEKLRKARRVLTELCNSGTLFTYLDEDVLAEGPVPSTSNKIENLNGRIRRMLSAHRGMNIDHRIKAVFWLCYMESEEPIPFARMPKEFPTDEDIARWRYRAARQLGDDSGTPARWGEGLVWSELHNGTPYPFATD</sequence>
<comment type="similarity">
    <text evidence="2">Belongs to the transposase mutator family.</text>
</comment>